<dbReference type="Gene3D" id="3.40.50.300">
    <property type="entry name" value="P-loop containing nucleotide triphosphate hydrolases"/>
    <property type="match status" value="1"/>
</dbReference>
<dbReference type="InterPro" id="IPR045735">
    <property type="entry name" value="Spore_III_AA_AAA+_ATPase"/>
</dbReference>
<name>A0ABR7GIB6_9FIRM</name>
<sequence>MDELMKIFPVRLREILSQVTWYREDLEEIRIRIQRPVQFVTSQASFYLDPREKRLMTQAKGGLALGEEDLREMLTYVCEYSRYAYARQMRQGFLALDGGIRLGLCGQYMAEEDGRIGMEYPMYFSIRIPHEKKGCAAWIEPWLIEGETFLHTLILAAPGMGKTTFLRDLVRVLSDRPTCRGLALIDERYEVAAANFGIPQNDVGLHTDVYSGYAKEAGCMQAIRTMAPQILAVDEIGGKKDLESLVYAMHCGVGVLATMHAGSLLEYQQKREWEPLLEKCHFRRLLWIDKKSGRRQFFLYDEAGELLCVKESA</sequence>
<keyword evidence="1" id="KW-0547">Nucleotide-binding</keyword>
<protein>
    <submittedName>
        <fullName evidence="4">Stage III sporulation protein AA</fullName>
    </submittedName>
</protein>
<proteinExistence type="predicted"/>
<evidence type="ECO:0000256" key="2">
    <source>
        <dbReference type="ARBA" id="ARBA00022840"/>
    </source>
</evidence>
<organism evidence="4 5">
    <name type="scientific">Roseburia lenta</name>
    <dbReference type="NCBI Taxonomy" id="2763061"/>
    <lineage>
        <taxon>Bacteria</taxon>
        <taxon>Bacillati</taxon>
        <taxon>Bacillota</taxon>
        <taxon>Clostridia</taxon>
        <taxon>Lachnospirales</taxon>
        <taxon>Lachnospiraceae</taxon>
        <taxon>Roseburia</taxon>
    </lineage>
</organism>
<evidence type="ECO:0000313" key="4">
    <source>
        <dbReference type="EMBL" id="MBC5687036.1"/>
    </source>
</evidence>
<reference evidence="4 5" key="1">
    <citation type="submission" date="2020-08" db="EMBL/GenBank/DDBJ databases">
        <title>Genome public.</title>
        <authorList>
            <person name="Liu C."/>
            <person name="Sun Q."/>
        </authorList>
    </citation>
    <scope>NUCLEOTIDE SEQUENCE [LARGE SCALE GENOMIC DNA]</scope>
    <source>
        <strain evidence="4 5">NSJ-9</strain>
    </source>
</reference>
<dbReference type="Proteomes" id="UP000643810">
    <property type="component" value="Unassembled WGS sequence"/>
</dbReference>
<evidence type="ECO:0000313" key="5">
    <source>
        <dbReference type="Proteomes" id="UP000643810"/>
    </source>
</evidence>
<dbReference type="InterPro" id="IPR027417">
    <property type="entry name" value="P-loop_NTPase"/>
</dbReference>
<evidence type="ECO:0000259" key="3">
    <source>
        <dbReference type="Pfam" id="PF19568"/>
    </source>
</evidence>
<comment type="caution">
    <text evidence="4">The sequence shown here is derived from an EMBL/GenBank/DDBJ whole genome shotgun (WGS) entry which is preliminary data.</text>
</comment>
<gene>
    <name evidence="4" type="ORF">H8R94_10540</name>
</gene>
<feature type="domain" description="Stage III sporulation protein AA AAA+ ATPase" evidence="3">
    <location>
        <begin position="2"/>
        <end position="305"/>
    </location>
</feature>
<dbReference type="PANTHER" id="PTHR20953:SF3">
    <property type="entry name" value="P-LOOP CONTAINING NUCLEOSIDE TRIPHOSPHATE HYDROLASES SUPERFAMILY PROTEIN"/>
    <property type="match status" value="1"/>
</dbReference>
<dbReference type="Pfam" id="PF19568">
    <property type="entry name" value="Spore_III_AA"/>
    <property type="match status" value="1"/>
</dbReference>
<keyword evidence="2" id="KW-0067">ATP-binding</keyword>
<dbReference type="SUPFAM" id="SSF52540">
    <property type="entry name" value="P-loop containing nucleoside triphosphate hydrolases"/>
    <property type="match status" value="1"/>
</dbReference>
<dbReference type="RefSeq" id="WP_147403380.1">
    <property type="nucleotide sequence ID" value="NZ_JACOPG010000004.1"/>
</dbReference>
<keyword evidence="5" id="KW-1185">Reference proteome</keyword>
<accession>A0ABR7GIB6</accession>
<dbReference type="PANTHER" id="PTHR20953">
    <property type="entry name" value="KINASE-RELATED"/>
    <property type="match status" value="1"/>
</dbReference>
<dbReference type="EMBL" id="JACOPG010000004">
    <property type="protein sequence ID" value="MBC5687036.1"/>
    <property type="molecule type" value="Genomic_DNA"/>
</dbReference>
<evidence type="ECO:0000256" key="1">
    <source>
        <dbReference type="ARBA" id="ARBA00022741"/>
    </source>
</evidence>